<proteinExistence type="predicted"/>
<feature type="region of interest" description="Disordered" evidence="1">
    <location>
        <begin position="83"/>
        <end position="112"/>
    </location>
</feature>
<dbReference type="EMBL" id="MU005583">
    <property type="protein sequence ID" value="KAF2683770.1"/>
    <property type="molecule type" value="Genomic_DNA"/>
</dbReference>
<evidence type="ECO:0000256" key="1">
    <source>
        <dbReference type="SAM" id="MobiDB-lite"/>
    </source>
</evidence>
<reference evidence="2" key="1">
    <citation type="journal article" date="2020" name="Stud. Mycol.">
        <title>101 Dothideomycetes genomes: a test case for predicting lifestyles and emergence of pathogens.</title>
        <authorList>
            <person name="Haridas S."/>
            <person name="Albert R."/>
            <person name="Binder M."/>
            <person name="Bloem J."/>
            <person name="Labutti K."/>
            <person name="Salamov A."/>
            <person name="Andreopoulos B."/>
            <person name="Baker S."/>
            <person name="Barry K."/>
            <person name="Bills G."/>
            <person name="Bluhm B."/>
            <person name="Cannon C."/>
            <person name="Castanera R."/>
            <person name="Culley D."/>
            <person name="Daum C."/>
            <person name="Ezra D."/>
            <person name="Gonzalez J."/>
            <person name="Henrissat B."/>
            <person name="Kuo A."/>
            <person name="Liang C."/>
            <person name="Lipzen A."/>
            <person name="Lutzoni F."/>
            <person name="Magnuson J."/>
            <person name="Mondo S."/>
            <person name="Nolan M."/>
            <person name="Ohm R."/>
            <person name="Pangilinan J."/>
            <person name="Park H.-J."/>
            <person name="Ramirez L."/>
            <person name="Alfaro M."/>
            <person name="Sun H."/>
            <person name="Tritt A."/>
            <person name="Yoshinaga Y."/>
            <person name="Zwiers L.-H."/>
            <person name="Turgeon B."/>
            <person name="Goodwin S."/>
            <person name="Spatafora J."/>
            <person name="Crous P."/>
            <person name="Grigoriev I."/>
        </authorList>
    </citation>
    <scope>NUCLEOTIDE SEQUENCE</scope>
    <source>
        <strain evidence="2">CBS 122367</strain>
    </source>
</reference>
<name>A0A6G1J0Q4_9PLEO</name>
<gene>
    <name evidence="2" type="ORF">K458DRAFT_431978</name>
</gene>
<evidence type="ECO:0000313" key="2">
    <source>
        <dbReference type="EMBL" id="KAF2683770.1"/>
    </source>
</evidence>
<keyword evidence="3" id="KW-1185">Reference proteome</keyword>
<protein>
    <submittedName>
        <fullName evidence="2">Uncharacterized protein</fullName>
    </submittedName>
</protein>
<sequence>MTHARNNKKSTPLQTSHPRGKPITRELIREILFDVEDDREVGPDYRLDLGNLGNLDAVDDGSIFASRDAALQEMRSWLDDLTEEEHSKAERGPKFQFERSGPPPERTSLEDKATLDRISKGHGPRDLEYDDILAPLRLIEPTEDPAATAAKPLEETYEDQLEVLTNWNRKVAGIPDLTKERENLLKVLEERRQLITEAEQGLRSPKDLDRHSPRLRKALRAFRPEVAEFENRSSLHTLIVIVANFRIANPDIDEEVRDQMIETILREIRLITRNNEHHELRDRQLEARLRSALESRDHKVVKYLRKEMKDLAKKDRENYTKKTIDRIREARRLVYQQVLAELQEIAALLTGLKLAAFERFSVPYDLLRNGLETEDAVNHMQEHLLNAAAACDADIANVAHMLYLGSGCYERTKRFAAKDLTNVTDDEREFIRLARLEDPKTYSMMMKVVADREGVSQMPDMVRNHMTKLDELLGLALSMATNQFRELDGWEQALLDNDFEVDAGLALLGKLTLDAREREKAYRFQYLTDINKEKKAEAEEEGWW</sequence>
<dbReference type="Proteomes" id="UP000799291">
    <property type="component" value="Unassembled WGS sequence"/>
</dbReference>
<dbReference type="AlphaFoldDB" id="A0A6G1J0Q4"/>
<feature type="compositionally biased region" description="Basic and acidic residues" evidence="1">
    <location>
        <begin position="84"/>
        <end position="97"/>
    </location>
</feature>
<feature type="region of interest" description="Disordered" evidence="1">
    <location>
        <begin position="1"/>
        <end position="22"/>
    </location>
</feature>
<evidence type="ECO:0000313" key="3">
    <source>
        <dbReference type="Proteomes" id="UP000799291"/>
    </source>
</evidence>
<organism evidence="2 3">
    <name type="scientific">Lentithecium fluviatile CBS 122367</name>
    <dbReference type="NCBI Taxonomy" id="1168545"/>
    <lineage>
        <taxon>Eukaryota</taxon>
        <taxon>Fungi</taxon>
        <taxon>Dikarya</taxon>
        <taxon>Ascomycota</taxon>
        <taxon>Pezizomycotina</taxon>
        <taxon>Dothideomycetes</taxon>
        <taxon>Pleosporomycetidae</taxon>
        <taxon>Pleosporales</taxon>
        <taxon>Massarineae</taxon>
        <taxon>Lentitheciaceae</taxon>
        <taxon>Lentithecium</taxon>
    </lineage>
</organism>
<dbReference type="OrthoDB" id="3800294at2759"/>
<accession>A0A6G1J0Q4</accession>